<dbReference type="EMBL" id="CM008967">
    <property type="protein sequence ID" value="PNW82474.1"/>
    <property type="molecule type" value="Genomic_DNA"/>
</dbReference>
<feature type="region of interest" description="Disordered" evidence="1">
    <location>
        <begin position="855"/>
        <end position="1009"/>
    </location>
</feature>
<evidence type="ECO:0000313" key="4">
    <source>
        <dbReference type="Proteomes" id="UP000006906"/>
    </source>
</evidence>
<dbReference type="GO" id="GO:0016779">
    <property type="term" value="F:nucleotidyltransferase activity"/>
    <property type="evidence" value="ECO:0000318"/>
    <property type="project" value="GO_Central"/>
</dbReference>
<feature type="compositionally biased region" description="Low complexity" evidence="1">
    <location>
        <begin position="434"/>
        <end position="455"/>
    </location>
</feature>
<feature type="region of interest" description="Disordered" evidence="1">
    <location>
        <begin position="677"/>
        <end position="697"/>
    </location>
</feature>
<evidence type="ECO:0000313" key="3">
    <source>
        <dbReference type="EMBL" id="PNW82474.1"/>
    </source>
</evidence>
<evidence type="ECO:0000256" key="1">
    <source>
        <dbReference type="SAM" id="MobiDB-lite"/>
    </source>
</evidence>
<dbReference type="CDD" id="cd05402">
    <property type="entry name" value="NT_PAP_TUTase"/>
    <property type="match status" value="1"/>
</dbReference>
<dbReference type="Pfam" id="PF22600">
    <property type="entry name" value="MTPAP-like_central"/>
    <property type="match status" value="1"/>
</dbReference>
<dbReference type="OrthoDB" id="2274644at2759"/>
<sequence>MLPALLGTPAHIVVTLAKTVLRRGSSLVATAHLYHTHELNEAFEHIAKATAPTPEAHATRQNLILRVQQSIDKLGQPLKVSPFGSFVSGHYDAKSDLDLVLSGQVPSARRRRGQKQEDGALMPLHAAARAARTRALHQVVAQLLADGVTSSAGVEDITKARVPLIRFVDRSSGVQVDLVAGSAREDLKAWLVAQAAELQPAFSPLFRLVKLWAKANGINDAASHTFNSWCITLLVIFHLQRHVLPPMLPPLQQLLHDAPPPARAPRLLQGDQELPDELRADVVRRVGRLKSRYSGVQAAGGGGGGGGGGAAPGGASLLELFRGFVRDGGGLMRAALHNKKPLTRPLGISPFYGDIRPCRPYDLNRMLLFVEDPFNSADNVARTLHRHKRRQGTTLDYITQLFERTARLLQADTGASTSTSSGPGGEPIPPSEPAAPNAADTGRVASHASASTSSSTGGGGGNAAGAAAGQAQPQPPSLASTLVFLFGPQLVNKLPDLSRRLLGPQLHAWAEEELEAGRRPVWEVHGELLRRLGADMSDFDTFADFKKRNRIKVINDDKYMTEEERTAAEDERVQRLAVKELSSRRVAAAWAALPKCVPQLLAAARAALDAVPHLTFEDLAAVQPVDSREGGMPAAAVAAAPAATSEMTTLIAGVRAAAEAHVLAAVSAAVEAEQGEVGAAAGDASDDSNGSAGRSEEAAPALLGAAGPDAATGFSARAASAPLPPHTLHQLAAALQVEAAEAALRAVRELQAVRAMTAAGFSGADGSAAQELADRSRVMALLTAAAAQELRARQGVLCSAQRSKLHRARGALPASNAAALADGPSQAGALESAAAASAEAAAVDAAAAANAGSAAASKQGTAKQSEPAKAGTAKQSAGGGKPAAPQRKPTSPSASKRGSPADSPAAVAAAIAAAAASAAGKGAHPPKQPARTQPGPLVTQPVRRSAKPRGARPAVQVKAGASGRASSTKARATAAVTAGQAAAKASQPRPKTTRRRGATAKPAASAEEK</sequence>
<dbReference type="AlphaFoldDB" id="A0A2K3DPK8"/>
<feature type="compositionally biased region" description="Low complexity" evidence="1">
    <location>
        <begin position="958"/>
        <end position="985"/>
    </location>
</feature>
<feature type="compositionally biased region" description="Low complexity" evidence="1">
    <location>
        <begin position="898"/>
        <end position="925"/>
    </location>
</feature>
<dbReference type="GO" id="GO:0031123">
    <property type="term" value="P:RNA 3'-end processing"/>
    <property type="evidence" value="ECO:0000318"/>
    <property type="project" value="GO_Central"/>
</dbReference>
<feature type="region of interest" description="Disordered" evidence="1">
    <location>
        <begin position="412"/>
        <end position="474"/>
    </location>
</feature>
<dbReference type="PANTHER" id="PTHR12271">
    <property type="entry name" value="POLY A POLYMERASE CID PAP -RELATED"/>
    <property type="match status" value="1"/>
</dbReference>
<dbReference type="Proteomes" id="UP000006906">
    <property type="component" value="Chromosome 6"/>
</dbReference>
<dbReference type="Gene3D" id="1.10.1410.10">
    <property type="match status" value="1"/>
</dbReference>
<reference evidence="3 4" key="1">
    <citation type="journal article" date="2007" name="Science">
        <title>The Chlamydomonas genome reveals the evolution of key animal and plant functions.</title>
        <authorList>
            <person name="Merchant S.S."/>
            <person name="Prochnik S.E."/>
            <person name="Vallon O."/>
            <person name="Harris E.H."/>
            <person name="Karpowicz S.J."/>
            <person name="Witman G.B."/>
            <person name="Terry A."/>
            <person name="Salamov A."/>
            <person name="Fritz-Laylin L.K."/>
            <person name="Marechal-Drouard L."/>
            <person name="Marshall W.F."/>
            <person name="Qu L.H."/>
            <person name="Nelson D.R."/>
            <person name="Sanderfoot A.A."/>
            <person name="Spalding M.H."/>
            <person name="Kapitonov V.V."/>
            <person name="Ren Q."/>
            <person name="Ferris P."/>
            <person name="Lindquist E."/>
            <person name="Shapiro H."/>
            <person name="Lucas S.M."/>
            <person name="Grimwood J."/>
            <person name="Schmutz J."/>
            <person name="Cardol P."/>
            <person name="Cerutti H."/>
            <person name="Chanfreau G."/>
            <person name="Chen C.L."/>
            <person name="Cognat V."/>
            <person name="Croft M.T."/>
            <person name="Dent R."/>
            <person name="Dutcher S."/>
            <person name="Fernandez E."/>
            <person name="Fukuzawa H."/>
            <person name="Gonzalez-Ballester D."/>
            <person name="Gonzalez-Halphen D."/>
            <person name="Hallmann A."/>
            <person name="Hanikenne M."/>
            <person name="Hippler M."/>
            <person name="Inwood W."/>
            <person name="Jabbari K."/>
            <person name="Kalanon M."/>
            <person name="Kuras R."/>
            <person name="Lefebvre P.A."/>
            <person name="Lemaire S.D."/>
            <person name="Lobanov A.V."/>
            <person name="Lohr M."/>
            <person name="Manuell A."/>
            <person name="Meier I."/>
            <person name="Mets L."/>
            <person name="Mittag M."/>
            <person name="Mittelmeier T."/>
            <person name="Moroney J.V."/>
            <person name="Moseley J."/>
            <person name="Napoli C."/>
            <person name="Nedelcu A.M."/>
            <person name="Niyogi K."/>
            <person name="Novoselov S.V."/>
            <person name="Paulsen I.T."/>
            <person name="Pazour G."/>
            <person name="Purton S."/>
            <person name="Ral J.P."/>
            <person name="Riano-Pachon D.M."/>
            <person name="Riekhof W."/>
            <person name="Rymarquis L."/>
            <person name="Schroda M."/>
            <person name="Stern D."/>
            <person name="Umen J."/>
            <person name="Willows R."/>
            <person name="Wilson N."/>
            <person name="Zimmer S.L."/>
            <person name="Allmer J."/>
            <person name="Balk J."/>
            <person name="Bisova K."/>
            <person name="Chen C.J."/>
            <person name="Elias M."/>
            <person name="Gendler K."/>
            <person name="Hauser C."/>
            <person name="Lamb M.R."/>
            <person name="Ledford H."/>
            <person name="Long J.C."/>
            <person name="Minagawa J."/>
            <person name="Page M.D."/>
            <person name="Pan J."/>
            <person name="Pootakham W."/>
            <person name="Roje S."/>
            <person name="Rose A."/>
            <person name="Stahlberg E."/>
            <person name="Terauchi A.M."/>
            <person name="Yang P."/>
            <person name="Ball S."/>
            <person name="Bowler C."/>
            <person name="Dieckmann C.L."/>
            <person name="Gladyshev V.N."/>
            <person name="Green P."/>
            <person name="Jorgensen R."/>
            <person name="Mayfield S."/>
            <person name="Mueller-Roeber B."/>
            <person name="Rajamani S."/>
            <person name="Sayre R.T."/>
            <person name="Brokstein P."/>
            <person name="Dubchak I."/>
            <person name="Goodstein D."/>
            <person name="Hornick L."/>
            <person name="Huang Y.W."/>
            <person name="Jhaveri J."/>
            <person name="Luo Y."/>
            <person name="Martinez D."/>
            <person name="Ngau W.C."/>
            <person name="Otillar B."/>
            <person name="Poliakov A."/>
            <person name="Porter A."/>
            <person name="Szajkowski L."/>
            <person name="Werner G."/>
            <person name="Zhou K."/>
            <person name="Grigoriev I.V."/>
            <person name="Rokhsar D.S."/>
            <person name="Grossman A.R."/>
        </authorList>
    </citation>
    <scope>NUCLEOTIDE SEQUENCE [LARGE SCALE GENOMIC DNA]</scope>
    <source>
        <strain evidence="4">CC-503</strain>
    </source>
</reference>
<keyword evidence="4" id="KW-1185">Reference proteome</keyword>
<feature type="compositionally biased region" description="Low complexity" evidence="1">
    <location>
        <begin position="464"/>
        <end position="474"/>
    </location>
</feature>
<name>A0A2K3DPK8_CHLRE</name>
<evidence type="ECO:0000259" key="2">
    <source>
        <dbReference type="Pfam" id="PF22600"/>
    </source>
</evidence>
<dbReference type="SUPFAM" id="SSF81631">
    <property type="entry name" value="PAP/OAS1 substrate-binding domain"/>
    <property type="match status" value="1"/>
</dbReference>
<dbReference type="Gramene" id="PNW82474">
    <property type="protein sequence ID" value="PNW82474"/>
    <property type="gene ID" value="CHLRE_06g280420v5"/>
</dbReference>
<dbReference type="SUPFAM" id="SSF81301">
    <property type="entry name" value="Nucleotidyltransferase"/>
    <property type="match status" value="1"/>
</dbReference>
<proteinExistence type="predicted"/>
<dbReference type="InterPro" id="IPR043519">
    <property type="entry name" value="NT_sf"/>
</dbReference>
<dbReference type="GeneID" id="66053756"/>
<dbReference type="RefSeq" id="XP_042923955.1">
    <property type="nucleotide sequence ID" value="XM_043063249.1"/>
</dbReference>
<dbReference type="InterPro" id="IPR054708">
    <property type="entry name" value="MTPAP-like_central"/>
</dbReference>
<organism evidence="3 4">
    <name type="scientific">Chlamydomonas reinhardtii</name>
    <name type="common">Chlamydomonas smithii</name>
    <dbReference type="NCBI Taxonomy" id="3055"/>
    <lineage>
        <taxon>Eukaryota</taxon>
        <taxon>Viridiplantae</taxon>
        <taxon>Chlorophyta</taxon>
        <taxon>core chlorophytes</taxon>
        <taxon>Chlorophyceae</taxon>
        <taxon>CS clade</taxon>
        <taxon>Chlamydomonadales</taxon>
        <taxon>Chlamydomonadaceae</taxon>
        <taxon>Chlamydomonas</taxon>
    </lineage>
</organism>
<feature type="domain" description="Poly(A) RNA polymerase mitochondrial-like central palm" evidence="2">
    <location>
        <begin position="39"/>
        <end position="179"/>
    </location>
</feature>
<dbReference type="ExpressionAtlas" id="A0A2K3DPK8">
    <property type="expression patterns" value="baseline"/>
</dbReference>
<accession>A0A2K3DPK8</accession>
<protein>
    <recommendedName>
        <fullName evidence="2">Poly(A) RNA polymerase mitochondrial-like central palm domain-containing protein</fullName>
    </recommendedName>
</protein>
<dbReference type="STRING" id="3055.A0A2K3DPK8"/>
<dbReference type="InParanoid" id="A0A2K3DPK8"/>
<dbReference type="Gene3D" id="3.30.460.10">
    <property type="entry name" value="Beta Polymerase, domain 2"/>
    <property type="match status" value="1"/>
</dbReference>
<dbReference type="KEGG" id="cre:CHLRE_06g280420v5"/>
<gene>
    <name evidence="3" type="ORF">CHLRE_06g280420v5</name>
</gene>
<dbReference type="PANTHER" id="PTHR12271:SF123">
    <property type="entry name" value="PROTEIN HESO1"/>
    <property type="match status" value="1"/>
</dbReference>